<protein>
    <submittedName>
        <fullName evidence="2">Uncharacterized protein</fullName>
    </submittedName>
</protein>
<keyword evidence="1" id="KW-0812">Transmembrane</keyword>
<evidence type="ECO:0000256" key="1">
    <source>
        <dbReference type="SAM" id="Phobius"/>
    </source>
</evidence>
<evidence type="ECO:0000313" key="3">
    <source>
        <dbReference type="Proteomes" id="UP000265882"/>
    </source>
</evidence>
<dbReference type="AlphaFoldDB" id="A0A3A4N407"/>
<organism evidence="2 3">
    <name type="scientific">Abyssobacteria bacterium (strain SURF_5)</name>
    <dbReference type="NCBI Taxonomy" id="2093360"/>
    <lineage>
        <taxon>Bacteria</taxon>
        <taxon>Pseudomonadati</taxon>
        <taxon>Candidatus Hydrogenedentota</taxon>
        <taxon>Candidatus Abyssobacteria</taxon>
    </lineage>
</organism>
<reference evidence="2 3" key="1">
    <citation type="journal article" date="2017" name="ISME J.">
        <title>Energy and carbon metabolisms in a deep terrestrial subsurface fluid microbial community.</title>
        <authorList>
            <person name="Momper L."/>
            <person name="Jungbluth S.P."/>
            <person name="Lee M.D."/>
            <person name="Amend J.P."/>
        </authorList>
    </citation>
    <scope>NUCLEOTIDE SEQUENCE [LARGE SCALE GENOMIC DNA]</scope>
    <source>
        <strain evidence="2">SURF_5</strain>
    </source>
</reference>
<accession>A0A3A4N407</accession>
<feature type="transmembrane region" description="Helical" evidence="1">
    <location>
        <begin position="57"/>
        <end position="83"/>
    </location>
</feature>
<feature type="transmembrane region" description="Helical" evidence="1">
    <location>
        <begin position="31"/>
        <end position="51"/>
    </location>
</feature>
<feature type="transmembrane region" description="Helical" evidence="1">
    <location>
        <begin position="6"/>
        <end position="24"/>
    </location>
</feature>
<comment type="caution">
    <text evidence="2">The sequence shown here is derived from an EMBL/GenBank/DDBJ whole genome shotgun (WGS) entry which is preliminary data.</text>
</comment>
<keyword evidence="1" id="KW-1133">Transmembrane helix</keyword>
<evidence type="ECO:0000313" key="2">
    <source>
        <dbReference type="EMBL" id="RJP16683.1"/>
    </source>
</evidence>
<dbReference type="Proteomes" id="UP000265882">
    <property type="component" value="Unassembled WGS sequence"/>
</dbReference>
<keyword evidence="1" id="KW-0472">Membrane</keyword>
<name>A0A3A4N407_ABYX5</name>
<dbReference type="EMBL" id="QZKU01000124">
    <property type="protein sequence ID" value="RJP16683.1"/>
    <property type="molecule type" value="Genomic_DNA"/>
</dbReference>
<sequence length="98" mass="10691">MNMAAGIAVFGAVIVVSAVIWHFLCPQLLIASLGAAVTSAFIFQILAWVHIGYLDPFFIIAFVVTAFYALIPALLIGLPFLWLRVRRGPRTKNSDSEA</sequence>
<gene>
    <name evidence="2" type="ORF">C4520_18035</name>
</gene>
<proteinExistence type="predicted"/>